<sequence>MTTLVSVRFESGVHDEIQQPLRINHGTDQASASKDGYDNKEPNFRTPLVTTANKVCNRNYEFSASKKTTTPGHKNEYLDFLDYYTRPNKNEYLDYYTRPNIFGSEPCREPTSSYCSHFELKRNNSERPKYFTTWIPPKPDSSHHGLTAAFSEGHCR</sequence>
<reference evidence="1 2" key="2">
    <citation type="journal article" date="2022" name="Mol. Ecol. Resour.">
        <title>The genomes of chicory, endive, great burdock and yacon provide insights into Asteraceae paleo-polyploidization history and plant inulin production.</title>
        <authorList>
            <person name="Fan W."/>
            <person name="Wang S."/>
            <person name="Wang H."/>
            <person name="Wang A."/>
            <person name="Jiang F."/>
            <person name="Liu H."/>
            <person name="Zhao H."/>
            <person name="Xu D."/>
            <person name="Zhang Y."/>
        </authorList>
    </citation>
    <scope>NUCLEOTIDE SEQUENCE [LARGE SCALE GENOMIC DNA]</scope>
    <source>
        <strain evidence="2">cv. Yunnan</strain>
        <tissue evidence="1">Leaves</tissue>
    </source>
</reference>
<gene>
    <name evidence="1" type="ORF">L1987_58498</name>
</gene>
<dbReference type="EMBL" id="CM042036">
    <property type="protein sequence ID" value="KAI3745387.1"/>
    <property type="molecule type" value="Genomic_DNA"/>
</dbReference>
<dbReference type="Proteomes" id="UP001056120">
    <property type="component" value="Linkage Group LG19"/>
</dbReference>
<protein>
    <submittedName>
        <fullName evidence="1">Uncharacterized protein</fullName>
    </submittedName>
</protein>
<evidence type="ECO:0000313" key="2">
    <source>
        <dbReference type="Proteomes" id="UP001056120"/>
    </source>
</evidence>
<name>A0ACB9DFP7_9ASTR</name>
<organism evidence="1 2">
    <name type="scientific">Smallanthus sonchifolius</name>
    <dbReference type="NCBI Taxonomy" id="185202"/>
    <lineage>
        <taxon>Eukaryota</taxon>
        <taxon>Viridiplantae</taxon>
        <taxon>Streptophyta</taxon>
        <taxon>Embryophyta</taxon>
        <taxon>Tracheophyta</taxon>
        <taxon>Spermatophyta</taxon>
        <taxon>Magnoliopsida</taxon>
        <taxon>eudicotyledons</taxon>
        <taxon>Gunneridae</taxon>
        <taxon>Pentapetalae</taxon>
        <taxon>asterids</taxon>
        <taxon>campanulids</taxon>
        <taxon>Asterales</taxon>
        <taxon>Asteraceae</taxon>
        <taxon>Asteroideae</taxon>
        <taxon>Heliantheae alliance</taxon>
        <taxon>Millerieae</taxon>
        <taxon>Smallanthus</taxon>
    </lineage>
</organism>
<reference evidence="2" key="1">
    <citation type="journal article" date="2022" name="Mol. Ecol. Resour.">
        <title>The genomes of chicory, endive, great burdock and yacon provide insights into Asteraceae palaeo-polyploidization history and plant inulin production.</title>
        <authorList>
            <person name="Fan W."/>
            <person name="Wang S."/>
            <person name="Wang H."/>
            <person name="Wang A."/>
            <person name="Jiang F."/>
            <person name="Liu H."/>
            <person name="Zhao H."/>
            <person name="Xu D."/>
            <person name="Zhang Y."/>
        </authorList>
    </citation>
    <scope>NUCLEOTIDE SEQUENCE [LARGE SCALE GENOMIC DNA]</scope>
    <source>
        <strain evidence="2">cv. Yunnan</strain>
    </source>
</reference>
<keyword evidence="2" id="KW-1185">Reference proteome</keyword>
<accession>A0ACB9DFP7</accession>
<evidence type="ECO:0000313" key="1">
    <source>
        <dbReference type="EMBL" id="KAI3745387.1"/>
    </source>
</evidence>
<comment type="caution">
    <text evidence="1">The sequence shown here is derived from an EMBL/GenBank/DDBJ whole genome shotgun (WGS) entry which is preliminary data.</text>
</comment>
<proteinExistence type="predicted"/>